<accession>A0A7S8EDG2</accession>
<sequence length="123" mass="13371">MAFLNRDFLEKVFFALLLAGITMALIGGWQFLENNNQLSQNQAEQIHANGETVNPASTAEARGLVASDLERRRLIEARFNSMVLGGIGLVALSVGWLGTDIVRSGRRKQEETAQQPSATSPTA</sequence>
<dbReference type="RefSeq" id="WP_195172776.1">
    <property type="nucleotide sequence ID" value="NZ_CP062983.1"/>
</dbReference>
<keyword evidence="1" id="KW-1133">Transmembrane helix</keyword>
<dbReference type="Proteomes" id="UP000594468">
    <property type="component" value="Chromosome"/>
</dbReference>
<keyword evidence="3" id="KW-1185">Reference proteome</keyword>
<keyword evidence="1" id="KW-0472">Membrane</keyword>
<gene>
    <name evidence="2" type="ORF">G4Y79_10145</name>
</gene>
<organism evidence="2 3">
    <name type="scientific">Phototrophicus methaneseepsis</name>
    <dbReference type="NCBI Taxonomy" id="2710758"/>
    <lineage>
        <taxon>Bacteria</taxon>
        <taxon>Bacillati</taxon>
        <taxon>Chloroflexota</taxon>
        <taxon>Candidatus Thermofontia</taxon>
        <taxon>Phototrophicales</taxon>
        <taxon>Phototrophicaceae</taxon>
        <taxon>Phototrophicus</taxon>
    </lineage>
</organism>
<evidence type="ECO:0000313" key="3">
    <source>
        <dbReference type="Proteomes" id="UP000594468"/>
    </source>
</evidence>
<reference evidence="2 3" key="1">
    <citation type="submission" date="2020-02" db="EMBL/GenBank/DDBJ databases">
        <authorList>
            <person name="Zheng R.K."/>
            <person name="Sun C.M."/>
        </authorList>
    </citation>
    <scope>NUCLEOTIDE SEQUENCE [LARGE SCALE GENOMIC DNA]</scope>
    <source>
        <strain evidence="3">rifampicinis</strain>
    </source>
</reference>
<name>A0A7S8EDG2_9CHLR</name>
<dbReference type="AlphaFoldDB" id="A0A7S8EDG2"/>
<proteinExistence type="predicted"/>
<feature type="transmembrane region" description="Helical" evidence="1">
    <location>
        <begin position="79"/>
        <end position="98"/>
    </location>
</feature>
<dbReference type="EMBL" id="CP062983">
    <property type="protein sequence ID" value="QPC84713.1"/>
    <property type="molecule type" value="Genomic_DNA"/>
</dbReference>
<evidence type="ECO:0000256" key="1">
    <source>
        <dbReference type="SAM" id="Phobius"/>
    </source>
</evidence>
<keyword evidence="1" id="KW-0812">Transmembrane</keyword>
<evidence type="ECO:0000313" key="2">
    <source>
        <dbReference type="EMBL" id="QPC84713.1"/>
    </source>
</evidence>
<feature type="transmembrane region" description="Helical" evidence="1">
    <location>
        <begin position="12"/>
        <end position="32"/>
    </location>
</feature>
<dbReference type="KEGG" id="pmet:G4Y79_10145"/>
<protein>
    <submittedName>
        <fullName evidence="2">Uncharacterized protein</fullName>
    </submittedName>
</protein>